<evidence type="ECO:0000313" key="4">
    <source>
        <dbReference type="Proteomes" id="UP000092444"/>
    </source>
</evidence>
<dbReference type="AlphaFoldDB" id="D3TSR4"/>
<reference evidence="3" key="6">
    <citation type="submission" date="2021-02" db="UniProtKB">
        <authorList>
            <consortium name="EnsemblMetazoa"/>
        </authorList>
    </citation>
    <scope>IDENTIFICATION</scope>
    <source>
        <strain evidence="3">Yale</strain>
    </source>
</reference>
<proteinExistence type="evidence at transcript level"/>
<keyword evidence="1" id="KW-0472">Membrane</keyword>
<evidence type="ECO:0000313" key="3">
    <source>
        <dbReference type="EnsemblMetazoa" id="GMOY012285-PA"/>
    </source>
</evidence>
<reference evidence="2" key="2">
    <citation type="submission" date="2010-01" db="EMBL/GenBank/DDBJ databases">
        <authorList>
            <consortium name="International Glossina Genome Initiative"/>
            <person name="da Silva J."/>
            <person name="Ribeiro J.M.C."/>
            <person name="Abbeele J.V."/>
            <person name="Attardo G."/>
            <person name="Hao Z."/>
            <person name="Haines L.R."/>
            <person name="Soares M.B."/>
            <person name="Berriman M."/>
            <person name="Aksoy S."/>
            <person name="Lehane M.J."/>
        </authorList>
    </citation>
    <scope>NUCLEOTIDE SEQUENCE</scope>
    <source>
        <tissue evidence="2">Salivary gland</tissue>
    </source>
</reference>
<keyword evidence="4" id="KW-1185">Reference proteome</keyword>
<dbReference type="Proteomes" id="UP000092444">
    <property type="component" value="Unassembled WGS sequence"/>
</dbReference>
<reference evidence="3" key="5">
    <citation type="submission" date="2016-10" db="UniProtKB">
        <authorList>
            <consortium name="VectorBase"/>
        </authorList>
    </citation>
    <scope>IDENTIFICATION</scope>
    <source>
        <strain evidence="3">Yale</strain>
    </source>
</reference>
<dbReference type="EMBL" id="CCAG010020282">
    <property type="status" value="NOT_ANNOTATED_CDS"/>
    <property type="molecule type" value="Genomic_DNA"/>
</dbReference>
<reference evidence="2" key="1">
    <citation type="journal article" date="2010" name="BMC Genomics">
        <title>An insight into the sialome of Glossina morsitans morsitans.</title>
        <authorList>
            <person name="Alves-Silva J."/>
            <person name="Ribeiro J.M."/>
            <person name="Van Den Abbeele J."/>
            <person name="Attardo G."/>
            <person name="Hao Z."/>
            <person name="Haines L.R."/>
            <person name="Soares M.B."/>
            <person name="Berriman M."/>
            <person name="Aksoy S."/>
            <person name="Lehane M.J."/>
        </authorList>
    </citation>
    <scope>NUCLEOTIDE SEQUENCE</scope>
    <source>
        <tissue evidence="2">Salivary gland</tissue>
    </source>
</reference>
<protein>
    <submittedName>
        <fullName evidence="2 3">Hypothetical secreted peptide</fullName>
    </submittedName>
</protein>
<keyword evidence="1" id="KW-1133">Transmembrane helix</keyword>
<dbReference type="VEuPathDB" id="VectorBase:GMOY012285"/>
<accession>D3TSR4</accession>
<reference evidence="3 4" key="4">
    <citation type="submission" date="2014-03" db="EMBL/GenBank/DDBJ databases">
        <title>Genome Sequence of the Tsetse Fly (Glossina morsitans): Vector of African Trypanosomiasis.</title>
        <authorList>
            <consortium name="International Glossina Genome Initiative W.H.O."/>
            <person name="Lawson D."/>
        </authorList>
    </citation>
    <scope>NUCLEOTIDE SEQUENCE [LARGE SCALE GENOMIC DNA]</scope>
    <source>
        <strain evidence="3 4">Yale</strain>
    </source>
</reference>
<name>D3TSR4_GLOMM</name>
<dbReference type="EnsemblMetazoa" id="GMOY012285-RA">
    <property type="protein sequence ID" value="GMOY012285-PA"/>
    <property type="gene ID" value="GMOY012285"/>
</dbReference>
<evidence type="ECO:0000256" key="1">
    <source>
        <dbReference type="SAM" id="Phobius"/>
    </source>
</evidence>
<feature type="transmembrane region" description="Helical" evidence="1">
    <location>
        <begin position="20"/>
        <end position="45"/>
    </location>
</feature>
<evidence type="ECO:0000313" key="2">
    <source>
        <dbReference type="EMBL" id="ADD20742.1"/>
    </source>
</evidence>
<reference evidence="3" key="3">
    <citation type="submission" date="2014-03" db="EMBL/GenBank/DDBJ databases">
        <title>Genome Sequence of the Tsetse Fly (Glossina morsitans): Vector of African Trypanosomiasis.</title>
        <authorList>
            <person name="Lawson D."/>
        </authorList>
    </citation>
    <scope>NUCLEOTIDE SEQUENCE [LARGE SCALE GENOMIC DNA]</scope>
    <source>
        <strain evidence="3">Yale</strain>
    </source>
</reference>
<dbReference type="EMBL" id="EZ424466">
    <property type="protein sequence ID" value="ADD20742.1"/>
    <property type="molecule type" value="mRNA"/>
</dbReference>
<organism evidence="2">
    <name type="scientific">Glossina morsitans morsitans</name>
    <name type="common">Savannah tsetse fly</name>
    <dbReference type="NCBI Taxonomy" id="37546"/>
    <lineage>
        <taxon>Eukaryota</taxon>
        <taxon>Metazoa</taxon>
        <taxon>Ecdysozoa</taxon>
        <taxon>Arthropoda</taxon>
        <taxon>Hexapoda</taxon>
        <taxon>Insecta</taxon>
        <taxon>Pterygota</taxon>
        <taxon>Neoptera</taxon>
        <taxon>Endopterygota</taxon>
        <taxon>Diptera</taxon>
        <taxon>Brachycera</taxon>
        <taxon>Muscomorpha</taxon>
        <taxon>Hippoboscoidea</taxon>
        <taxon>Glossinidae</taxon>
        <taxon>Glossina</taxon>
    </lineage>
</organism>
<sequence length="74" mass="9254">MRVLSHLWRRVLMNNFNNLWSVVITLMVYITICRIVMNNFIDFWLSFNQSLMYHFYYWRRFANVIKIFNVVARN</sequence>
<keyword evidence="1" id="KW-0812">Transmembrane</keyword>